<keyword evidence="5 12" id="KW-0418">Kinase</keyword>
<dbReference type="GO" id="GO:0005524">
    <property type="term" value="F:ATP binding"/>
    <property type="evidence" value="ECO:0007669"/>
    <property type="project" value="UniProtKB-KW"/>
</dbReference>
<dbReference type="FunFam" id="1.10.510.10:FF:000021">
    <property type="entry name" value="Serine/threonine protein kinase"/>
    <property type="match status" value="1"/>
</dbReference>
<evidence type="ECO:0000256" key="5">
    <source>
        <dbReference type="ARBA" id="ARBA00022777"/>
    </source>
</evidence>
<feature type="transmembrane region" description="Helical" evidence="9">
    <location>
        <begin position="394"/>
        <end position="414"/>
    </location>
</feature>
<dbReference type="SMART" id="SM00740">
    <property type="entry name" value="PASTA"/>
    <property type="match status" value="4"/>
</dbReference>
<dbReference type="EMBL" id="BMGP01000005">
    <property type="protein sequence ID" value="GGF33514.1"/>
    <property type="molecule type" value="Genomic_DNA"/>
</dbReference>
<dbReference type="InterPro" id="IPR000719">
    <property type="entry name" value="Prot_kinase_dom"/>
</dbReference>
<dbReference type="PROSITE" id="PS51178">
    <property type="entry name" value="PASTA"/>
    <property type="match status" value="2"/>
</dbReference>
<dbReference type="PANTHER" id="PTHR43289:SF34">
    <property type="entry name" value="SERINE_THREONINE-PROTEIN KINASE YBDM-RELATED"/>
    <property type="match status" value="1"/>
</dbReference>
<comment type="catalytic activity">
    <reaction evidence="7">
        <text>L-threonyl-[protein] + ATP = O-phospho-L-threonyl-[protein] + ADP + H(+)</text>
        <dbReference type="Rhea" id="RHEA:46608"/>
        <dbReference type="Rhea" id="RHEA-COMP:11060"/>
        <dbReference type="Rhea" id="RHEA-COMP:11605"/>
        <dbReference type="ChEBI" id="CHEBI:15378"/>
        <dbReference type="ChEBI" id="CHEBI:30013"/>
        <dbReference type="ChEBI" id="CHEBI:30616"/>
        <dbReference type="ChEBI" id="CHEBI:61977"/>
        <dbReference type="ChEBI" id="CHEBI:456216"/>
        <dbReference type="EC" id="2.7.11.1"/>
    </reaction>
</comment>
<organism evidence="12 13">
    <name type="scientific">Subtercola lobariae</name>
    <dbReference type="NCBI Taxonomy" id="1588641"/>
    <lineage>
        <taxon>Bacteria</taxon>
        <taxon>Bacillati</taxon>
        <taxon>Actinomycetota</taxon>
        <taxon>Actinomycetes</taxon>
        <taxon>Micrococcales</taxon>
        <taxon>Microbacteriaceae</taxon>
        <taxon>Subtercola</taxon>
    </lineage>
</organism>
<dbReference type="SUPFAM" id="SSF56112">
    <property type="entry name" value="Protein kinase-like (PK-like)"/>
    <property type="match status" value="1"/>
</dbReference>
<name>A0A917BBK8_9MICO</name>
<dbReference type="InterPro" id="IPR011009">
    <property type="entry name" value="Kinase-like_dom_sf"/>
</dbReference>
<dbReference type="FunFam" id="3.30.200.20:FF:000035">
    <property type="entry name" value="Serine/threonine protein kinase Stk1"/>
    <property type="match status" value="1"/>
</dbReference>
<keyword evidence="2 12" id="KW-0723">Serine/threonine-protein kinase</keyword>
<dbReference type="PROSITE" id="PS50011">
    <property type="entry name" value="PROTEIN_KINASE_DOM"/>
    <property type="match status" value="1"/>
</dbReference>
<dbReference type="EC" id="2.7.11.1" evidence="1"/>
<evidence type="ECO:0000256" key="9">
    <source>
        <dbReference type="SAM" id="Phobius"/>
    </source>
</evidence>
<dbReference type="PANTHER" id="PTHR43289">
    <property type="entry name" value="MITOGEN-ACTIVATED PROTEIN KINASE KINASE KINASE 20-RELATED"/>
    <property type="match status" value="1"/>
</dbReference>
<keyword evidence="3" id="KW-0808">Transferase</keyword>
<dbReference type="NCBIfam" id="NF033483">
    <property type="entry name" value="PknB_PASTA_kin"/>
    <property type="match status" value="1"/>
</dbReference>
<keyword evidence="13" id="KW-1185">Reference proteome</keyword>
<dbReference type="CDD" id="cd14014">
    <property type="entry name" value="STKc_PknB_like"/>
    <property type="match status" value="1"/>
</dbReference>
<evidence type="ECO:0000256" key="4">
    <source>
        <dbReference type="ARBA" id="ARBA00022741"/>
    </source>
</evidence>
<dbReference type="Gene3D" id="1.10.510.10">
    <property type="entry name" value="Transferase(Phosphotransferase) domain 1"/>
    <property type="match status" value="1"/>
</dbReference>
<dbReference type="Pfam" id="PF03793">
    <property type="entry name" value="PASTA"/>
    <property type="match status" value="3"/>
</dbReference>
<keyword evidence="9" id="KW-0812">Transmembrane</keyword>
<feature type="domain" description="PASTA" evidence="11">
    <location>
        <begin position="622"/>
        <end position="687"/>
    </location>
</feature>
<accession>A0A917BBK8</accession>
<dbReference type="Gene3D" id="3.30.10.20">
    <property type="match status" value="4"/>
</dbReference>
<dbReference type="GO" id="GO:0045717">
    <property type="term" value="P:negative regulation of fatty acid biosynthetic process"/>
    <property type="evidence" value="ECO:0007669"/>
    <property type="project" value="UniProtKB-ARBA"/>
</dbReference>
<proteinExistence type="predicted"/>
<evidence type="ECO:0000256" key="6">
    <source>
        <dbReference type="ARBA" id="ARBA00022840"/>
    </source>
</evidence>
<evidence type="ECO:0000256" key="3">
    <source>
        <dbReference type="ARBA" id="ARBA00022679"/>
    </source>
</evidence>
<dbReference type="RefSeq" id="WP_372435728.1">
    <property type="nucleotide sequence ID" value="NZ_BMGP01000005.1"/>
</dbReference>
<dbReference type="AlphaFoldDB" id="A0A917BBK8"/>
<dbReference type="Pfam" id="PF00069">
    <property type="entry name" value="Pkinase"/>
    <property type="match status" value="1"/>
</dbReference>
<keyword evidence="4" id="KW-0547">Nucleotide-binding</keyword>
<dbReference type="PROSITE" id="PS00108">
    <property type="entry name" value="PROTEIN_KINASE_ST"/>
    <property type="match status" value="1"/>
</dbReference>
<sequence>MTSAPTDPMLDRLIDGRYQVVSRIARGGMATVYVANDLRLDRRVAIKIMHGHLADDEAFRERFVQEARSAARLAHPNVVSVFDQGQDDEMAFMVMEYLPGMTLRDLLKDYGRLTTEQTLDIMEAVLGGLAAAHKAGIVHRDVKPENVLLADDGRIKIGDFGLARAASANTATGQALLGTIAYLSPELLTRGVADARSDIYASGIMMYEMLVGEQPYKGEQPMQIAFQHANDTVPAPSFAHPSVPPEVDAIVIWATSRNPDDRPHDARVMLDVLLEAETTATASIAATAAMLRTSVLPPLGAAGRPGGFAGDPAAAAYDTAYGEVETEVLRGARVAAAPAKASAAVAAPLVSPGVLDETTAHASVMPPPVKPSARPRDPVNALADRTKRRRKRGWWILALVLVLVAAGGGAGWYFSAGPGGQVTVPTVAVGSAPADAVVAVTALGLTTTDATANSPTVPVGAVIGTDPSGGSSVLNGSSVAIITSIGPAQLPVPPLVGLSEAAATQAATDAHFTVATPSQTQFSSSVDKGNVIAALGTDGNPLGPTYADQQPVTFVVSLGGIPAVDGMSADAANAALVAVGLVSTVGSTDYNDTVAAGAVISHEVPADPVHTGATITLHVSNGPEPTVPDVTGQSWSKAKAALQAAGFTLAYNQLADLAPDAFSVRATDPVAGTRQPGGTKVTVSFSGF</sequence>
<dbReference type="InterPro" id="IPR008271">
    <property type="entry name" value="Ser/Thr_kinase_AS"/>
</dbReference>
<dbReference type="InterPro" id="IPR005543">
    <property type="entry name" value="PASTA_dom"/>
</dbReference>
<comment type="caution">
    <text evidence="12">The sequence shown here is derived from an EMBL/GenBank/DDBJ whole genome shotgun (WGS) entry which is preliminary data.</text>
</comment>
<dbReference type="Gene3D" id="3.30.200.20">
    <property type="entry name" value="Phosphorylase Kinase, domain 1"/>
    <property type="match status" value="1"/>
</dbReference>
<protein>
    <recommendedName>
        <fullName evidence="1">non-specific serine/threonine protein kinase</fullName>
        <ecNumber evidence="1">2.7.11.1</ecNumber>
    </recommendedName>
</protein>
<keyword evidence="9" id="KW-0472">Membrane</keyword>
<keyword evidence="9" id="KW-1133">Transmembrane helix</keyword>
<evidence type="ECO:0000256" key="2">
    <source>
        <dbReference type="ARBA" id="ARBA00022527"/>
    </source>
</evidence>
<evidence type="ECO:0000256" key="8">
    <source>
        <dbReference type="ARBA" id="ARBA00048679"/>
    </source>
</evidence>
<dbReference type="SMART" id="SM00220">
    <property type="entry name" value="S_TKc"/>
    <property type="match status" value="1"/>
</dbReference>
<evidence type="ECO:0000259" key="11">
    <source>
        <dbReference type="PROSITE" id="PS51178"/>
    </source>
</evidence>
<dbReference type="GO" id="GO:0004674">
    <property type="term" value="F:protein serine/threonine kinase activity"/>
    <property type="evidence" value="ECO:0007669"/>
    <property type="project" value="UniProtKB-KW"/>
</dbReference>
<keyword evidence="6" id="KW-0067">ATP-binding</keyword>
<gene>
    <name evidence="12" type="ORF">GCM10011399_28310</name>
</gene>
<dbReference type="Proteomes" id="UP000598775">
    <property type="component" value="Unassembled WGS sequence"/>
</dbReference>
<evidence type="ECO:0000256" key="7">
    <source>
        <dbReference type="ARBA" id="ARBA00047899"/>
    </source>
</evidence>
<feature type="domain" description="PASTA" evidence="11">
    <location>
        <begin position="417"/>
        <end position="485"/>
    </location>
</feature>
<evidence type="ECO:0000313" key="13">
    <source>
        <dbReference type="Proteomes" id="UP000598775"/>
    </source>
</evidence>
<reference evidence="12 13" key="1">
    <citation type="journal article" date="2014" name="Int. J. Syst. Evol. Microbiol.">
        <title>Complete genome sequence of Corynebacterium casei LMG S-19264T (=DSM 44701T), isolated from a smear-ripened cheese.</title>
        <authorList>
            <consortium name="US DOE Joint Genome Institute (JGI-PGF)"/>
            <person name="Walter F."/>
            <person name="Albersmeier A."/>
            <person name="Kalinowski J."/>
            <person name="Ruckert C."/>
        </authorList>
    </citation>
    <scope>NUCLEOTIDE SEQUENCE [LARGE SCALE GENOMIC DNA]</scope>
    <source>
        <strain evidence="12 13">CGMCC 1.12976</strain>
    </source>
</reference>
<comment type="catalytic activity">
    <reaction evidence="8">
        <text>L-seryl-[protein] + ATP = O-phospho-L-seryl-[protein] + ADP + H(+)</text>
        <dbReference type="Rhea" id="RHEA:17989"/>
        <dbReference type="Rhea" id="RHEA-COMP:9863"/>
        <dbReference type="Rhea" id="RHEA-COMP:11604"/>
        <dbReference type="ChEBI" id="CHEBI:15378"/>
        <dbReference type="ChEBI" id="CHEBI:29999"/>
        <dbReference type="ChEBI" id="CHEBI:30616"/>
        <dbReference type="ChEBI" id="CHEBI:83421"/>
        <dbReference type="ChEBI" id="CHEBI:456216"/>
        <dbReference type="EC" id="2.7.11.1"/>
    </reaction>
</comment>
<feature type="domain" description="Protein kinase" evidence="10">
    <location>
        <begin position="18"/>
        <end position="274"/>
    </location>
</feature>
<evidence type="ECO:0000256" key="1">
    <source>
        <dbReference type="ARBA" id="ARBA00012513"/>
    </source>
</evidence>
<evidence type="ECO:0000313" key="12">
    <source>
        <dbReference type="EMBL" id="GGF33514.1"/>
    </source>
</evidence>
<evidence type="ECO:0000259" key="10">
    <source>
        <dbReference type="PROSITE" id="PS50011"/>
    </source>
</evidence>
<dbReference type="CDD" id="cd06577">
    <property type="entry name" value="PASTA_pknB"/>
    <property type="match status" value="3"/>
</dbReference>